<sequence length="410" mass="42119">MSVDAPAAPRRAARSRTGVVLVVLVVLAATAAVVGLLATWPGEDRRPDTGFVDVEVERLSATVVGSRWDTCDGTVEDMEPDGSVPQTVRCLHVSAEVGAGASAGTTVEVIATSGLTRADVPPGTGIVLEHYPADQNGDEVWAWGDFRRGVPLTTFALAFALVTVLVAGMRGLRALVGLAVAFGVLAVHLVPALVQGQPALVATLSAATVVVVVVLYLAHGFSLRTTTALLGTLGGLVLVTVLGVVGAHVAHLHPGSTEDTYQLARLLGDDGVRILQGVFLSGVVLAGIGVLNDVTITQASAVFELRAADPAASWRTLLARGMRIGRDHIASTVYTIAFAYAGASMPVLLLLELYDQPLGQTLTSGAFAEQVVSTLAGSIGLVLAIPLTTAVAAVAAVRLAPARISGGHRH</sequence>
<evidence type="ECO:0000313" key="2">
    <source>
        <dbReference type="EMBL" id="AEE44636.1"/>
    </source>
</evidence>
<dbReference type="PANTHER" id="PTHR41771:SF1">
    <property type="entry name" value="MEMBRANE PROTEIN"/>
    <property type="match status" value="1"/>
</dbReference>
<dbReference type="InterPro" id="IPR012507">
    <property type="entry name" value="YibE_F"/>
</dbReference>
<feature type="transmembrane region" description="Helical" evidence="1">
    <location>
        <begin position="271"/>
        <end position="291"/>
    </location>
</feature>
<accession>F4H879</accession>
<dbReference type="EMBL" id="CP002666">
    <property type="protein sequence ID" value="AEE44636.1"/>
    <property type="molecule type" value="Genomic_DNA"/>
</dbReference>
<name>F4H879_CELFA</name>
<feature type="transmembrane region" description="Helical" evidence="1">
    <location>
        <begin position="329"/>
        <end position="351"/>
    </location>
</feature>
<gene>
    <name evidence="2" type="ordered locus">Celf_0496</name>
</gene>
<feature type="transmembrane region" description="Helical" evidence="1">
    <location>
        <begin position="200"/>
        <end position="218"/>
    </location>
</feature>
<keyword evidence="3" id="KW-1185">Reference proteome</keyword>
<evidence type="ECO:0000256" key="1">
    <source>
        <dbReference type="SAM" id="Phobius"/>
    </source>
</evidence>
<reference evidence="2 3" key="1">
    <citation type="submission" date="2011-04" db="EMBL/GenBank/DDBJ databases">
        <title>Complete sequence of Cellulomonas fimi ATCC 484.</title>
        <authorList>
            <consortium name="US DOE Joint Genome Institute"/>
            <person name="Lucas S."/>
            <person name="Han J."/>
            <person name="Lapidus A."/>
            <person name="Cheng J.-F."/>
            <person name="Goodwin L."/>
            <person name="Pitluck S."/>
            <person name="Peters L."/>
            <person name="Chertkov O."/>
            <person name="Detter J.C."/>
            <person name="Han C."/>
            <person name="Tapia R."/>
            <person name="Land M."/>
            <person name="Hauser L."/>
            <person name="Kyrpides N."/>
            <person name="Ivanova N."/>
            <person name="Ovchinnikova G."/>
            <person name="Pagani I."/>
            <person name="Mead D."/>
            <person name="Brumm P."/>
            <person name="Woyke T."/>
        </authorList>
    </citation>
    <scope>NUCLEOTIDE SEQUENCE [LARGE SCALE GENOMIC DNA]</scope>
    <source>
        <strain evidence="3">ATCC 484 / DSM 20113 / JCM 1341 / NBRC 15513 / NCIMB 8980 / NCTC 7547</strain>
    </source>
</reference>
<keyword evidence="1" id="KW-0472">Membrane</keyword>
<dbReference type="Pfam" id="PF07907">
    <property type="entry name" value="YibE_F"/>
    <property type="match status" value="1"/>
</dbReference>
<feature type="transmembrane region" description="Helical" evidence="1">
    <location>
        <begin position="19"/>
        <end position="40"/>
    </location>
</feature>
<evidence type="ECO:0000313" key="3">
    <source>
        <dbReference type="Proteomes" id="UP000008460"/>
    </source>
</evidence>
<proteinExistence type="predicted"/>
<dbReference type="RefSeq" id="WP_013769665.1">
    <property type="nucleotide sequence ID" value="NC_015514.1"/>
</dbReference>
<dbReference type="eggNOG" id="COG5438">
    <property type="taxonomic scope" value="Bacteria"/>
</dbReference>
<dbReference type="PANTHER" id="PTHR41771">
    <property type="entry name" value="MEMBRANE PROTEIN-RELATED"/>
    <property type="match status" value="1"/>
</dbReference>
<dbReference type="KEGG" id="cfi:Celf_0496"/>
<feature type="transmembrane region" description="Helical" evidence="1">
    <location>
        <begin position="174"/>
        <end position="194"/>
    </location>
</feature>
<dbReference type="Proteomes" id="UP000008460">
    <property type="component" value="Chromosome"/>
</dbReference>
<organism evidence="2 3">
    <name type="scientific">Cellulomonas fimi (strain ATCC 484 / DSM 20113 / JCM 1341 / CCUG 24087 / LMG 16345 / NBRC 15513 / NCIMB 8980 / NCTC 7547 / NRS-133)</name>
    <dbReference type="NCBI Taxonomy" id="590998"/>
    <lineage>
        <taxon>Bacteria</taxon>
        <taxon>Bacillati</taxon>
        <taxon>Actinomycetota</taxon>
        <taxon>Actinomycetes</taxon>
        <taxon>Micrococcales</taxon>
        <taxon>Cellulomonadaceae</taxon>
        <taxon>Cellulomonas</taxon>
    </lineage>
</organism>
<feature type="transmembrane region" description="Helical" evidence="1">
    <location>
        <begin position="371"/>
        <end position="400"/>
    </location>
</feature>
<feature type="transmembrane region" description="Helical" evidence="1">
    <location>
        <begin position="149"/>
        <end position="167"/>
    </location>
</feature>
<dbReference type="STRING" id="590998.Celf_0496"/>
<dbReference type="HOGENOM" id="CLU_028166_3_1_11"/>
<keyword evidence="1" id="KW-0812">Transmembrane</keyword>
<keyword evidence="1" id="KW-1133">Transmembrane helix</keyword>
<feature type="transmembrane region" description="Helical" evidence="1">
    <location>
        <begin position="230"/>
        <end position="251"/>
    </location>
</feature>
<dbReference type="AlphaFoldDB" id="F4H879"/>
<protein>
    <submittedName>
        <fullName evidence="2">YibE/F family protein</fullName>
    </submittedName>
</protein>